<keyword evidence="3" id="KW-0560">Oxidoreductase</keyword>
<evidence type="ECO:0000259" key="4">
    <source>
        <dbReference type="Pfam" id="PF01494"/>
    </source>
</evidence>
<dbReference type="PANTHER" id="PTHR43004:SF6">
    <property type="entry name" value="FAD_NAD(P)-BINDING OXIDOREDUCTASE FAMILY PROTEIN"/>
    <property type="match status" value="1"/>
</dbReference>
<evidence type="ECO:0000256" key="3">
    <source>
        <dbReference type="ARBA" id="ARBA00023002"/>
    </source>
</evidence>
<dbReference type="InterPro" id="IPR002938">
    <property type="entry name" value="FAD-bd"/>
</dbReference>
<keyword evidence="2" id="KW-0274">FAD</keyword>
<organism evidence="5 6">
    <name type="scientific">Hyphodiscus hymeniophilus</name>
    <dbReference type="NCBI Taxonomy" id="353542"/>
    <lineage>
        <taxon>Eukaryota</taxon>
        <taxon>Fungi</taxon>
        <taxon>Dikarya</taxon>
        <taxon>Ascomycota</taxon>
        <taxon>Pezizomycotina</taxon>
        <taxon>Leotiomycetes</taxon>
        <taxon>Helotiales</taxon>
        <taxon>Hyphodiscaceae</taxon>
        <taxon>Hyphodiscus</taxon>
    </lineage>
</organism>
<comment type="caution">
    <text evidence="5">The sequence shown here is derived from an EMBL/GenBank/DDBJ whole genome shotgun (WGS) entry which is preliminary data.</text>
</comment>
<dbReference type="GO" id="GO:0071949">
    <property type="term" value="F:FAD binding"/>
    <property type="evidence" value="ECO:0007669"/>
    <property type="project" value="InterPro"/>
</dbReference>
<keyword evidence="6" id="KW-1185">Reference proteome</keyword>
<evidence type="ECO:0000313" key="6">
    <source>
        <dbReference type="Proteomes" id="UP000785200"/>
    </source>
</evidence>
<dbReference type="Gene3D" id="3.30.9.10">
    <property type="entry name" value="D-Amino Acid Oxidase, subunit A, domain 2"/>
    <property type="match status" value="1"/>
</dbReference>
<feature type="domain" description="FAD-binding" evidence="4">
    <location>
        <begin position="51"/>
        <end position="305"/>
    </location>
</feature>
<dbReference type="SUPFAM" id="SSF51905">
    <property type="entry name" value="FAD/NAD(P)-binding domain"/>
    <property type="match status" value="1"/>
</dbReference>
<dbReference type="InterPro" id="IPR050641">
    <property type="entry name" value="RIFMO-like"/>
</dbReference>
<keyword evidence="1" id="KW-0285">Flavoprotein</keyword>
<reference evidence="5" key="1">
    <citation type="submission" date="2019-07" db="EMBL/GenBank/DDBJ databases">
        <title>Hyphodiscus hymeniophilus genome sequencing and assembly.</title>
        <authorList>
            <person name="Kramer G."/>
            <person name="Nodwell J."/>
        </authorList>
    </citation>
    <scope>NUCLEOTIDE SEQUENCE</scope>
    <source>
        <strain evidence="5">ATCC 34498</strain>
    </source>
</reference>
<dbReference type="Gene3D" id="3.50.50.60">
    <property type="entry name" value="FAD/NAD(P)-binding domain"/>
    <property type="match status" value="1"/>
</dbReference>
<sequence>MAPSYDDSQNQTAHEQCAIDIPVLIVGGGPAGLLQAYMLSQLGGSLPYERMDAEVLADTPTMIHNIPQPSFEELVASHLSLRKDTEIRKNHSFVTCEQNGEYVTTTIEDRQAEKEYKVRSKFVIGCDGAKSKVRKCLGVKCEGESSYETMMTIHFNANLRDVVGKNVGMLHWIMDPEVSGFIIGYDLDDNQVLICNFDSEKNPPDSWNNELCRRIVTAAIGASVDFEVLSYRPWTLSRKVAESYREGNVFVAGDAAHSFPPTGGLGLNSGLGDVHNLAYKIAAAVQGWGSSSLLDTYQSERRQIALVNSQQSVKNGQTIFRLLKAIGTEASSIEQAKENLHESLTDPARKLVIMKGVEEQREHFNNLGLHIGYVYGDLETPPSASLYIHSYRPGARLPHAWISSALLPQYSRDLPAIDSSYVKEFTVEEVERKQYSTLDLCRFDAFTVIIDKATSSYWHETLEVLRVKTSNAKWKSFKINLVTLGIDFELIPGARGTEWVKGLQLYHGTAVIVRPDQHILQSFPAHSTAEQVFKALVQHLGF</sequence>
<dbReference type="Gene3D" id="3.40.30.120">
    <property type="match status" value="1"/>
</dbReference>
<evidence type="ECO:0000313" key="5">
    <source>
        <dbReference type="EMBL" id="KAG0647329.1"/>
    </source>
</evidence>
<protein>
    <submittedName>
        <fullName evidence="5">2,4-dichlorophenol hydroxylase</fullName>
    </submittedName>
</protein>
<dbReference type="GO" id="GO:0006744">
    <property type="term" value="P:ubiquinone biosynthetic process"/>
    <property type="evidence" value="ECO:0007669"/>
    <property type="project" value="TreeGrafter"/>
</dbReference>
<proteinExistence type="predicted"/>
<dbReference type="PANTHER" id="PTHR43004">
    <property type="entry name" value="TRK SYSTEM POTASSIUM UPTAKE PROTEIN"/>
    <property type="match status" value="1"/>
</dbReference>
<dbReference type="Pfam" id="PF01494">
    <property type="entry name" value="FAD_binding_3"/>
    <property type="match status" value="1"/>
</dbReference>
<accession>A0A9P6VGH4</accession>
<name>A0A9P6VGH4_9HELO</name>
<dbReference type="GO" id="GO:0016709">
    <property type="term" value="F:oxidoreductase activity, acting on paired donors, with incorporation or reduction of molecular oxygen, NAD(P)H as one donor, and incorporation of one atom of oxygen"/>
    <property type="evidence" value="ECO:0007669"/>
    <property type="project" value="UniProtKB-ARBA"/>
</dbReference>
<evidence type="ECO:0000256" key="2">
    <source>
        <dbReference type="ARBA" id="ARBA00022827"/>
    </source>
</evidence>
<dbReference type="AlphaFoldDB" id="A0A9P6VGH4"/>
<dbReference type="GO" id="GO:0005739">
    <property type="term" value="C:mitochondrion"/>
    <property type="evidence" value="ECO:0007669"/>
    <property type="project" value="TreeGrafter"/>
</dbReference>
<dbReference type="EMBL" id="VNKQ01000013">
    <property type="protein sequence ID" value="KAG0647329.1"/>
    <property type="molecule type" value="Genomic_DNA"/>
</dbReference>
<dbReference type="Proteomes" id="UP000785200">
    <property type="component" value="Unassembled WGS sequence"/>
</dbReference>
<dbReference type="OrthoDB" id="2690153at2759"/>
<dbReference type="InterPro" id="IPR036188">
    <property type="entry name" value="FAD/NAD-bd_sf"/>
</dbReference>
<evidence type="ECO:0000256" key="1">
    <source>
        <dbReference type="ARBA" id="ARBA00022630"/>
    </source>
</evidence>
<gene>
    <name evidence="5" type="ORF">D0Z07_7334</name>
</gene>